<dbReference type="GO" id="GO:0006635">
    <property type="term" value="P:fatty acid beta-oxidation"/>
    <property type="evidence" value="ECO:0007669"/>
    <property type="project" value="TreeGrafter"/>
</dbReference>
<dbReference type="InterPro" id="IPR013328">
    <property type="entry name" value="6PGD_dom2"/>
</dbReference>
<keyword evidence="1" id="KW-0560">Oxidoreductase</keyword>
<accession>A0AAW5R448</accession>
<dbReference type="SUPFAM" id="SSF48179">
    <property type="entry name" value="6-phosphogluconate dehydrogenase C-terminal domain-like"/>
    <property type="match status" value="1"/>
</dbReference>
<protein>
    <submittedName>
        <fullName evidence="5">3-hydroxyacyl-CoA dehydrogenase NAD-binding domain-containing protein</fullName>
    </submittedName>
</protein>
<dbReference type="InterPro" id="IPR006176">
    <property type="entry name" value="3-OHacyl-CoA_DH_NAD-bd"/>
</dbReference>
<comment type="caution">
    <text evidence="5">The sequence shown here is derived from an EMBL/GenBank/DDBJ whole genome shotgun (WGS) entry which is preliminary data.</text>
</comment>
<keyword evidence="6" id="KW-1185">Reference proteome</keyword>
<reference evidence="5 6" key="1">
    <citation type="submission" date="2022-04" db="EMBL/GenBank/DDBJ databases">
        <authorList>
            <person name="Ye Y.-Q."/>
            <person name="Du Z.-J."/>
        </authorList>
    </citation>
    <scope>NUCLEOTIDE SEQUENCE [LARGE SCALE GENOMIC DNA]</scope>
    <source>
        <strain evidence="5 6">A6E488</strain>
    </source>
</reference>
<feature type="domain" description="3-hydroxyacyl-CoA dehydrogenase NAD binding" evidence="4">
    <location>
        <begin position="6"/>
        <end position="178"/>
    </location>
</feature>
<dbReference type="Pfam" id="PF00725">
    <property type="entry name" value="3HCDH"/>
    <property type="match status" value="1"/>
</dbReference>
<evidence type="ECO:0000259" key="4">
    <source>
        <dbReference type="Pfam" id="PF02737"/>
    </source>
</evidence>
<dbReference type="InterPro" id="IPR006108">
    <property type="entry name" value="3HC_DH_C"/>
</dbReference>
<sequence length="311" mass="33500">MTTKPKISVVGAGLTGHGIAYLFARAGHPVAVYEPEPAVLRTLPARLEAIADLFGDHRGVARRVEAATDLAFCVGNAGLVVEAGPETVPLKQALFAELERITPADAILASNTSAIPISVIAETVRDKARVVGTHFWNPPHLVPLVEVVQIADENLPAVEWVIGLLRAAGRHPVHVRKDIPGFIGNRLQHALKREAIAMVAAGVCDAETIDDVVKFGFGSRMGVLGPMEQSDLVGLDLTRNIHETLMPSLDNTPHPHPYLVRKVEEGKLGMKTGEGFRKWTPETAEAVHKRLRDTLVAIARARKERTESGGG</sequence>
<dbReference type="InterPro" id="IPR036291">
    <property type="entry name" value="NAD(P)-bd_dom_sf"/>
</dbReference>
<feature type="domain" description="3-hydroxyacyl-CoA dehydrogenase C-terminal" evidence="3">
    <location>
        <begin position="181"/>
        <end position="279"/>
    </location>
</feature>
<dbReference type="Gene3D" id="3.40.50.720">
    <property type="entry name" value="NAD(P)-binding Rossmann-like Domain"/>
    <property type="match status" value="1"/>
</dbReference>
<dbReference type="PIRSF" id="PIRSF000105">
    <property type="entry name" value="HCDH"/>
    <property type="match status" value="1"/>
</dbReference>
<dbReference type="AlphaFoldDB" id="A0AAW5R448"/>
<gene>
    <name evidence="5" type="ORF">MUB46_16460</name>
</gene>
<dbReference type="InterPro" id="IPR022694">
    <property type="entry name" value="3-OHacyl-CoA_DH"/>
</dbReference>
<organism evidence="5 6">
    <name type="scientific">Microbaculum marinisediminis</name>
    <dbReference type="NCBI Taxonomy" id="2931392"/>
    <lineage>
        <taxon>Bacteria</taxon>
        <taxon>Pseudomonadati</taxon>
        <taxon>Pseudomonadota</taxon>
        <taxon>Alphaproteobacteria</taxon>
        <taxon>Hyphomicrobiales</taxon>
        <taxon>Tepidamorphaceae</taxon>
        <taxon>Microbaculum</taxon>
    </lineage>
</organism>
<evidence type="ECO:0000313" key="5">
    <source>
        <dbReference type="EMBL" id="MCT8973456.1"/>
    </source>
</evidence>
<dbReference type="GO" id="GO:0008691">
    <property type="term" value="F:3-hydroxybutyryl-CoA dehydrogenase activity"/>
    <property type="evidence" value="ECO:0007669"/>
    <property type="project" value="TreeGrafter"/>
</dbReference>
<dbReference type="RefSeq" id="WP_261617021.1">
    <property type="nucleotide sequence ID" value="NZ_JALIDZ010000007.1"/>
</dbReference>
<dbReference type="PANTHER" id="PTHR48075:SF5">
    <property type="entry name" value="3-HYDROXYBUTYRYL-COA DEHYDROGENASE"/>
    <property type="match status" value="1"/>
</dbReference>
<dbReference type="Pfam" id="PF02737">
    <property type="entry name" value="3HCDH_N"/>
    <property type="match status" value="1"/>
</dbReference>
<evidence type="ECO:0000256" key="1">
    <source>
        <dbReference type="ARBA" id="ARBA00023002"/>
    </source>
</evidence>
<dbReference type="EMBL" id="JALIDZ010000007">
    <property type="protein sequence ID" value="MCT8973456.1"/>
    <property type="molecule type" value="Genomic_DNA"/>
</dbReference>
<evidence type="ECO:0000259" key="3">
    <source>
        <dbReference type="Pfam" id="PF00725"/>
    </source>
</evidence>
<evidence type="ECO:0000313" key="6">
    <source>
        <dbReference type="Proteomes" id="UP001320898"/>
    </source>
</evidence>
<dbReference type="PANTHER" id="PTHR48075">
    <property type="entry name" value="3-HYDROXYACYL-COA DEHYDROGENASE FAMILY PROTEIN"/>
    <property type="match status" value="1"/>
</dbReference>
<dbReference type="GO" id="GO:0070403">
    <property type="term" value="F:NAD+ binding"/>
    <property type="evidence" value="ECO:0007669"/>
    <property type="project" value="InterPro"/>
</dbReference>
<name>A0AAW5R448_9HYPH</name>
<dbReference type="Proteomes" id="UP001320898">
    <property type="component" value="Unassembled WGS sequence"/>
</dbReference>
<feature type="site" description="Important for catalytic activity" evidence="2">
    <location>
        <position position="134"/>
    </location>
</feature>
<proteinExistence type="predicted"/>
<dbReference type="InterPro" id="IPR008927">
    <property type="entry name" value="6-PGluconate_DH-like_C_sf"/>
</dbReference>
<evidence type="ECO:0000256" key="2">
    <source>
        <dbReference type="PIRSR" id="PIRSR000105-1"/>
    </source>
</evidence>
<dbReference type="SUPFAM" id="SSF51735">
    <property type="entry name" value="NAD(P)-binding Rossmann-fold domains"/>
    <property type="match status" value="1"/>
</dbReference>
<dbReference type="Gene3D" id="1.10.1040.10">
    <property type="entry name" value="N-(1-d-carboxylethyl)-l-norvaline Dehydrogenase, domain 2"/>
    <property type="match status" value="1"/>
</dbReference>